<evidence type="ECO:0000313" key="2">
    <source>
        <dbReference type="EMBL" id="TCC26729.1"/>
    </source>
</evidence>
<dbReference type="EMBL" id="SJJY01000001">
    <property type="protein sequence ID" value="TCC26729.1"/>
    <property type="molecule type" value="Genomic_DNA"/>
</dbReference>
<name>A0ABY2AAW6_9ACTN</name>
<gene>
    <name evidence="2" type="ORF">E0H58_01490</name>
</gene>
<proteinExistence type="predicted"/>
<organism evidence="2 3">
    <name type="scientific">Kribbella speibonae</name>
    <dbReference type="NCBI Taxonomy" id="1572660"/>
    <lineage>
        <taxon>Bacteria</taxon>
        <taxon>Bacillati</taxon>
        <taxon>Actinomycetota</taxon>
        <taxon>Actinomycetes</taxon>
        <taxon>Propionibacteriales</taxon>
        <taxon>Kribbellaceae</taxon>
        <taxon>Kribbella</taxon>
    </lineage>
</organism>
<accession>A0ABY2AAW6</accession>
<evidence type="ECO:0000256" key="1">
    <source>
        <dbReference type="SAM" id="MobiDB-lite"/>
    </source>
</evidence>
<dbReference type="RefSeq" id="WP_131459386.1">
    <property type="nucleotide sequence ID" value="NZ_SJJY01000001.1"/>
</dbReference>
<evidence type="ECO:0000313" key="3">
    <source>
        <dbReference type="Proteomes" id="UP000292385"/>
    </source>
</evidence>
<dbReference type="Proteomes" id="UP000292385">
    <property type="component" value="Unassembled WGS sequence"/>
</dbReference>
<reference evidence="2 3" key="1">
    <citation type="submission" date="2019-02" db="EMBL/GenBank/DDBJ databases">
        <title>Kribbella capetownensis sp. nov. and Kribbella speibonae sp. nov., isolated from soil.</title>
        <authorList>
            <person name="Curtis S.M."/>
            <person name="Norton I."/>
            <person name="Everest G.J."/>
            <person name="Meyers P.R."/>
        </authorList>
    </citation>
    <scope>NUCLEOTIDE SEQUENCE [LARGE SCALE GENOMIC DNA]</scope>
    <source>
        <strain evidence="2 3">SK5</strain>
    </source>
</reference>
<keyword evidence="3" id="KW-1185">Reference proteome</keyword>
<feature type="region of interest" description="Disordered" evidence="1">
    <location>
        <begin position="44"/>
        <end position="66"/>
    </location>
</feature>
<comment type="caution">
    <text evidence="2">The sequence shown here is derived from an EMBL/GenBank/DDBJ whole genome shotgun (WGS) entry which is preliminary data.</text>
</comment>
<sequence>MADDDRAEFKRRRNAGLKARHAKRLARWEGIDSWLTRWERAQDPHGQYGRVGKDPASVISKMGDVA</sequence>
<protein>
    <submittedName>
        <fullName evidence="2">Uncharacterized protein</fullName>
    </submittedName>
</protein>